<dbReference type="PANTHER" id="PTHR21444:SF14">
    <property type="entry name" value="COILED-COIL DOMAIN-CONTAINING PROTEIN 180"/>
    <property type="match status" value="1"/>
</dbReference>
<proteinExistence type="predicted"/>
<dbReference type="Proteomes" id="UP000558488">
    <property type="component" value="Unassembled WGS sequence"/>
</dbReference>
<evidence type="ECO:0000313" key="3">
    <source>
        <dbReference type="Proteomes" id="UP000558488"/>
    </source>
</evidence>
<accession>A0A7J7W300</accession>
<reference evidence="2 3" key="1">
    <citation type="journal article" date="2020" name="Nature">
        <title>Six reference-quality genomes reveal evolution of bat adaptations.</title>
        <authorList>
            <person name="Jebb D."/>
            <person name="Huang Z."/>
            <person name="Pippel M."/>
            <person name="Hughes G.M."/>
            <person name="Lavrichenko K."/>
            <person name="Devanna P."/>
            <person name="Winkler S."/>
            <person name="Jermiin L.S."/>
            <person name="Skirmuntt E.C."/>
            <person name="Katzourakis A."/>
            <person name="Burkitt-Gray L."/>
            <person name="Ray D.A."/>
            <person name="Sullivan K.A.M."/>
            <person name="Roscito J.G."/>
            <person name="Kirilenko B.M."/>
            <person name="Davalos L.M."/>
            <person name="Corthals A.P."/>
            <person name="Power M.L."/>
            <person name="Jones G."/>
            <person name="Ransome R.D."/>
            <person name="Dechmann D.K.N."/>
            <person name="Locatelli A.G."/>
            <person name="Puechmaille S.J."/>
            <person name="Fedrigo O."/>
            <person name="Jarvis E.D."/>
            <person name="Hiller M."/>
            <person name="Vernes S.C."/>
            <person name="Myers E.W."/>
            <person name="Teeling E.C."/>
        </authorList>
    </citation>
    <scope>NUCLEOTIDE SEQUENCE [LARGE SCALE GENOMIC DNA]</scope>
    <source>
        <strain evidence="2">MPipKuh1</strain>
        <tissue evidence="2">Flight muscle</tissue>
    </source>
</reference>
<protein>
    <recommendedName>
        <fullName evidence="1">DUF4455 domain-containing protein</fullName>
    </recommendedName>
</protein>
<dbReference type="EMBL" id="JACAGB010000012">
    <property type="protein sequence ID" value="KAF6331847.1"/>
    <property type="molecule type" value="Genomic_DNA"/>
</dbReference>
<evidence type="ECO:0000313" key="2">
    <source>
        <dbReference type="EMBL" id="KAF6331847.1"/>
    </source>
</evidence>
<dbReference type="PANTHER" id="PTHR21444">
    <property type="entry name" value="COILED-COIL DOMAIN-CONTAINING PROTEIN 180"/>
    <property type="match status" value="1"/>
</dbReference>
<feature type="domain" description="DUF4455" evidence="1">
    <location>
        <begin position="129"/>
        <end position="263"/>
    </location>
</feature>
<dbReference type="Pfam" id="PF14643">
    <property type="entry name" value="DUF4455"/>
    <property type="match status" value="1"/>
</dbReference>
<dbReference type="InterPro" id="IPR028089">
    <property type="entry name" value="DUF4455"/>
</dbReference>
<sequence>MSTVKKAAQVPCGKVYQQIFEAEVQLVHSLVTSRKRDGEGPMVQKKTSKPVMKKLDIPEGEMLTPRQHKWMHSLPNDCVTENPVFYREKKITEKKKAQESESTIAAREVRGLMDTIVPERVSTITFHEDYKRKSYENALMSFKEEIAEIGMEMEPLILEPGALLLKKLAEFNENVNCLFKVVESDTNLEDYDIQTLMELWDQVAQKFQLQKQGIKELDGTLTSIEFSRTDKIKNVLKKYVLIIEKTSYLMQPDVYRLINREAMHRHCEHWRFHRSLRGHVAATACHTPGPILQASSQLPQSRWGWVCVC</sequence>
<name>A0A7J7W300_PIPKU</name>
<organism evidence="2 3">
    <name type="scientific">Pipistrellus kuhlii</name>
    <name type="common">Kuhl's pipistrelle</name>
    <dbReference type="NCBI Taxonomy" id="59472"/>
    <lineage>
        <taxon>Eukaryota</taxon>
        <taxon>Metazoa</taxon>
        <taxon>Chordata</taxon>
        <taxon>Craniata</taxon>
        <taxon>Vertebrata</taxon>
        <taxon>Euteleostomi</taxon>
        <taxon>Mammalia</taxon>
        <taxon>Eutheria</taxon>
        <taxon>Laurasiatheria</taxon>
        <taxon>Chiroptera</taxon>
        <taxon>Yangochiroptera</taxon>
        <taxon>Vespertilionidae</taxon>
        <taxon>Pipistrellus</taxon>
    </lineage>
</organism>
<keyword evidence="3" id="KW-1185">Reference proteome</keyword>
<dbReference type="AlphaFoldDB" id="A0A7J7W300"/>
<comment type="caution">
    <text evidence="2">The sequence shown here is derived from an EMBL/GenBank/DDBJ whole genome shotgun (WGS) entry which is preliminary data.</text>
</comment>
<gene>
    <name evidence="2" type="ORF">mPipKuh1_008155</name>
</gene>
<evidence type="ECO:0000259" key="1">
    <source>
        <dbReference type="Pfam" id="PF14643"/>
    </source>
</evidence>